<reference evidence="3 6" key="2">
    <citation type="submission" date="2024-01" db="EMBL/GenBank/DDBJ databases">
        <title>Active colonisers of the gastrointestinal tract of Atlantic salmon farmed in a warm water region.</title>
        <authorList>
            <person name="Bowman J.P."/>
        </authorList>
    </citation>
    <scope>NUCLEOTIDE SEQUENCE [LARGE SCALE GENOMIC DNA]</scope>
    <source>
        <strain evidence="3 6">S3MW1</strain>
    </source>
</reference>
<feature type="domain" description="Carboxymuconolactone decarboxylase-like" evidence="2">
    <location>
        <begin position="41"/>
        <end position="121"/>
    </location>
</feature>
<dbReference type="InterPro" id="IPR029032">
    <property type="entry name" value="AhpD-like"/>
</dbReference>
<dbReference type="InterPro" id="IPR004675">
    <property type="entry name" value="AhpD_core"/>
</dbReference>
<dbReference type="PANTHER" id="PTHR34846">
    <property type="entry name" value="4-CARBOXYMUCONOLACTONE DECARBOXYLASE FAMILY PROTEIN (AFU_ORTHOLOGUE AFUA_6G11590)"/>
    <property type="match status" value="1"/>
</dbReference>
<evidence type="ECO:0000313" key="6">
    <source>
        <dbReference type="Proteomes" id="UP001306119"/>
    </source>
</evidence>
<dbReference type="OrthoDB" id="9801997at2"/>
<dbReference type="NCBIfam" id="TIGR00778">
    <property type="entry name" value="ahpD_dom"/>
    <property type="match status" value="1"/>
</dbReference>
<organism evidence="4 5">
    <name type="scientific">Photobacterium toruni</name>
    <dbReference type="NCBI Taxonomy" id="1935446"/>
    <lineage>
        <taxon>Bacteria</taxon>
        <taxon>Pseudomonadati</taxon>
        <taxon>Pseudomonadota</taxon>
        <taxon>Gammaproteobacteria</taxon>
        <taxon>Vibrionales</taxon>
        <taxon>Vibrionaceae</taxon>
        <taxon>Photobacterium</taxon>
    </lineage>
</organism>
<name>A0A1T4TAA0_9GAMM</name>
<dbReference type="EMBL" id="FUWP01000009">
    <property type="protein sequence ID" value="SKA37316.1"/>
    <property type="molecule type" value="Genomic_DNA"/>
</dbReference>
<dbReference type="RefSeq" id="WP_080174874.1">
    <property type="nucleotide sequence ID" value="NZ_AP024854.1"/>
</dbReference>
<evidence type="ECO:0000259" key="2">
    <source>
        <dbReference type="Pfam" id="PF02627"/>
    </source>
</evidence>
<feature type="compositionally biased region" description="Low complexity" evidence="1">
    <location>
        <begin position="180"/>
        <end position="189"/>
    </location>
</feature>
<feature type="compositionally biased region" description="Polar residues" evidence="1">
    <location>
        <begin position="190"/>
        <end position="205"/>
    </location>
</feature>
<reference evidence="4 5" key="1">
    <citation type="submission" date="2017-02" db="EMBL/GenBank/DDBJ databases">
        <authorList>
            <person name="Peterson S.W."/>
        </authorList>
    </citation>
    <scope>NUCLEOTIDE SEQUENCE [LARGE SCALE GENOMIC DNA]</scope>
    <source>
        <strain evidence="4 5">CECT 9189</strain>
    </source>
</reference>
<dbReference type="PANTHER" id="PTHR34846:SF10">
    <property type="entry name" value="CYTOPLASMIC PROTEIN"/>
    <property type="match status" value="1"/>
</dbReference>
<gene>
    <name evidence="4" type="ORF">CZ814_02064</name>
    <name evidence="3" type="ORF">VXS06_06830</name>
</gene>
<dbReference type="Gene3D" id="1.20.1290.10">
    <property type="entry name" value="AhpD-like"/>
    <property type="match status" value="1"/>
</dbReference>
<dbReference type="EMBL" id="JAYXUG010000003">
    <property type="protein sequence ID" value="MEC6831484.1"/>
    <property type="molecule type" value="Genomic_DNA"/>
</dbReference>
<dbReference type="SUPFAM" id="SSF69118">
    <property type="entry name" value="AhpD-like"/>
    <property type="match status" value="1"/>
</dbReference>
<keyword evidence="6" id="KW-1185">Reference proteome</keyword>
<evidence type="ECO:0000256" key="1">
    <source>
        <dbReference type="SAM" id="MobiDB-lite"/>
    </source>
</evidence>
<dbReference type="Pfam" id="PF02627">
    <property type="entry name" value="CMD"/>
    <property type="match status" value="1"/>
</dbReference>
<dbReference type="GO" id="GO:0051920">
    <property type="term" value="F:peroxiredoxin activity"/>
    <property type="evidence" value="ECO:0007669"/>
    <property type="project" value="InterPro"/>
</dbReference>
<dbReference type="Proteomes" id="UP001306119">
    <property type="component" value="Unassembled WGS sequence"/>
</dbReference>
<evidence type="ECO:0000313" key="5">
    <source>
        <dbReference type="Proteomes" id="UP000191116"/>
    </source>
</evidence>
<dbReference type="InterPro" id="IPR003779">
    <property type="entry name" value="CMD-like"/>
</dbReference>
<evidence type="ECO:0000313" key="4">
    <source>
        <dbReference type="EMBL" id="SKA37316.1"/>
    </source>
</evidence>
<sequence>MRILTKKTFSLWVKPLLWLQQRHFGKVLNPAKLWGRKPVLFWLVALFFGYLDRKKSPIDAVMRSLVCVRVSQLNDCAFCVDANGMKLAERCHSLEKIKALAHWQTSEHFSDQEQAVLTYTEAMTITGQHVSDDMLTALATWYSSDDIIELTALVSFQNLSAKFNTALDVPAQGFCSLPIQPQPINNHQQDTAQTDAISKTSTSNKEQLRGNNEK</sequence>
<proteinExistence type="predicted"/>
<evidence type="ECO:0000313" key="3">
    <source>
        <dbReference type="EMBL" id="MEC6831484.1"/>
    </source>
</evidence>
<protein>
    <submittedName>
        <fullName evidence="4">Carboxymuconolactone decarboxylase family protein</fullName>
    </submittedName>
</protein>
<dbReference type="Proteomes" id="UP000191116">
    <property type="component" value="Unassembled WGS sequence"/>
</dbReference>
<accession>A0A1T4TAA0</accession>
<feature type="region of interest" description="Disordered" evidence="1">
    <location>
        <begin position="180"/>
        <end position="214"/>
    </location>
</feature>
<dbReference type="AlphaFoldDB" id="A0A1T4TAA0"/>